<feature type="region of interest" description="Disordered" evidence="1">
    <location>
        <begin position="489"/>
        <end position="545"/>
    </location>
</feature>
<accession>D8LQ93</accession>
<keyword evidence="3" id="KW-1185">Reference proteome</keyword>
<dbReference type="EMBL" id="FN649752">
    <property type="protein sequence ID" value="CBN77473.1"/>
    <property type="molecule type" value="Genomic_DNA"/>
</dbReference>
<feature type="region of interest" description="Disordered" evidence="1">
    <location>
        <begin position="819"/>
        <end position="892"/>
    </location>
</feature>
<feature type="compositionally biased region" description="Low complexity" evidence="1">
    <location>
        <begin position="837"/>
        <end position="852"/>
    </location>
</feature>
<reference evidence="2 3" key="1">
    <citation type="journal article" date="2010" name="Nature">
        <title>The Ectocarpus genome and the independent evolution of multicellularity in brown algae.</title>
        <authorList>
            <person name="Cock J.M."/>
            <person name="Sterck L."/>
            <person name="Rouze P."/>
            <person name="Scornet D."/>
            <person name="Allen A.E."/>
            <person name="Amoutzias G."/>
            <person name="Anthouard V."/>
            <person name="Artiguenave F."/>
            <person name="Aury J.M."/>
            <person name="Badger J.H."/>
            <person name="Beszteri B."/>
            <person name="Billiau K."/>
            <person name="Bonnet E."/>
            <person name="Bothwell J.H."/>
            <person name="Bowler C."/>
            <person name="Boyen C."/>
            <person name="Brownlee C."/>
            <person name="Carrano C.J."/>
            <person name="Charrier B."/>
            <person name="Cho G.Y."/>
            <person name="Coelho S.M."/>
            <person name="Collen J."/>
            <person name="Corre E."/>
            <person name="Da Silva C."/>
            <person name="Delage L."/>
            <person name="Delaroque N."/>
            <person name="Dittami S.M."/>
            <person name="Doulbeau S."/>
            <person name="Elias M."/>
            <person name="Farnham G."/>
            <person name="Gachon C.M."/>
            <person name="Gschloessl B."/>
            <person name="Heesch S."/>
            <person name="Jabbari K."/>
            <person name="Jubin C."/>
            <person name="Kawai H."/>
            <person name="Kimura K."/>
            <person name="Kloareg B."/>
            <person name="Kupper F.C."/>
            <person name="Lang D."/>
            <person name="Le Bail A."/>
            <person name="Leblanc C."/>
            <person name="Lerouge P."/>
            <person name="Lohr M."/>
            <person name="Lopez P.J."/>
            <person name="Martens C."/>
            <person name="Maumus F."/>
            <person name="Michel G."/>
            <person name="Miranda-Saavedra D."/>
            <person name="Morales J."/>
            <person name="Moreau H."/>
            <person name="Motomura T."/>
            <person name="Nagasato C."/>
            <person name="Napoli C.A."/>
            <person name="Nelson D.R."/>
            <person name="Nyvall-Collen P."/>
            <person name="Peters A.F."/>
            <person name="Pommier C."/>
            <person name="Potin P."/>
            <person name="Poulain J."/>
            <person name="Quesneville H."/>
            <person name="Read B."/>
            <person name="Rensing S.A."/>
            <person name="Ritter A."/>
            <person name="Rousvoal S."/>
            <person name="Samanta M."/>
            <person name="Samson G."/>
            <person name="Schroeder D.C."/>
            <person name="Segurens B."/>
            <person name="Strittmatter M."/>
            <person name="Tonon T."/>
            <person name="Tregear J.W."/>
            <person name="Valentin K."/>
            <person name="von Dassow P."/>
            <person name="Yamagishi T."/>
            <person name="Van de Peer Y."/>
            <person name="Wincker P."/>
        </authorList>
    </citation>
    <scope>NUCLEOTIDE SEQUENCE [LARGE SCALE GENOMIC DNA]</scope>
    <source>
        <strain evidence="3">Ec32 / CCAP1310/4</strain>
    </source>
</reference>
<evidence type="ECO:0000256" key="1">
    <source>
        <dbReference type="SAM" id="MobiDB-lite"/>
    </source>
</evidence>
<evidence type="ECO:0000313" key="2">
    <source>
        <dbReference type="EMBL" id="CBN77473.1"/>
    </source>
</evidence>
<gene>
    <name evidence="2" type="ORF">Esi_0059_0106</name>
</gene>
<dbReference type="AlphaFoldDB" id="D8LQ93"/>
<protein>
    <submittedName>
        <fullName evidence="2">Uncharacterized protein</fullName>
    </submittedName>
</protein>
<dbReference type="InParanoid" id="D8LQ93"/>
<sequence length="925" mass="92261">MVVLSRRRSRGCGVGWWCCRGADREAVELDGGAVEAPIEEAEAAELDGGAVEAPIEEAEAVELDGGAVEAPIEEAEAAELDGGAVEAPIEGAEAVELDGGAVEAPIEVSPVGPEEAEAAELNGGAVEAPIEEAEAVELDGSAVEAPIEEAEAAELDGGAVEAPIEEAEAAELDGGAVEAPIEEAEAADLDGGAGKSPIEEAEAAELDGGTGETPIEEEEAAELDGGAGESPIEVAAAAAGEGDTPIVATHVPDDPAAMGAETLDAPSKVLEESPLTPAPGSVASPKETGGTEEKKAVHPLPRLFGLGKKSRSEDLNTVPTADAGTDVVEPDPTGALRTAGEQSETPLATKTREGTEETFVLVAMGSDETPTGAAVVEGAVDMNAPEPGALVGGGLPSLGTDAPGALVEEDTHGPKASDESAVAPAAGLEGTIEQPIAMAEGDVPMPSVSHDQVDKSKESADVAGTVRLLEETAVDAQATGSAVAGEVGMPSAVAEGQGGPKSSKKKKGGFSLQKLFGWDKGKPRSSVENESPAASGEQPSATAPLTVGDVATTDKATMSPAVAVDGPTARNPEGSVTTPAFAACERASDAVDAVSESIKAAADQIAPHVAKKEEAEKPYSAEACDKTFAGGAQLEPPVPPVVDRSPTPATTDVYNLKVQVEPEHGFPVVALDKPVAELSPLARHFPEFAPKAGKPVVDGDEIDAATLATSAPPLAGPGVNKKEQLKGLAPVSLAEEAAKSEEMFLGSAAGKPATPDDAFIITASPPTLPVSSVVHKPPSSGGKEVSGGDVCGITNEGIADTTAAFGVVDMSEMMAKEEMVNPSSPKAEGATALHGSPAAEAAPAATGRAARPSQSPGWKGYAVAGDDDDAAAPPPEGAPHTPGTTGAASAAEASAAETSLYACSPPESKATMNVCSPNKQDCVIS</sequence>
<evidence type="ECO:0000313" key="3">
    <source>
        <dbReference type="Proteomes" id="UP000002630"/>
    </source>
</evidence>
<feature type="region of interest" description="Disordered" evidence="1">
    <location>
        <begin position="905"/>
        <end position="925"/>
    </location>
</feature>
<dbReference type="Proteomes" id="UP000002630">
    <property type="component" value="Linkage Group LG27"/>
</dbReference>
<dbReference type="OrthoDB" id="10646793at2759"/>
<feature type="compositionally biased region" description="Low complexity" evidence="1">
    <location>
        <begin position="878"/>
        <end position="892"/>
    </location>
</feature>
<organism evidence="2 3">
    <name type="scientific">Ectocarpus siliculosus</name>
    <name type="common">Brown alga</name>
    <name type="synonym">Conferva siliculosa</name>
    <dbReference type="NCBI Taxonomy" id="2880"/>
    <lineage>
        <taxon>Eukaryota</taxon>
        <taxon>Sar</taxon>
        <taxon>Stramenopiles</taxon>
        <taxon>Ochrophyta</taxon>
        <taxon>PX clade</taxon>
        <taxon>Phaeophyceae</taxon>
        <taxon>Ectocarpales</taxon>
        <taxon>Ectocarpaceae</taxon>
        <taxon>Ectocarpus</taxon>
    </lineage>
</organism>
<feature type="compositionally biased region" description="Basic and acidic residues" evidence="1">
    <location>
        <begin position="517"/>
        <end position="527"/>
    </location>
</feature>
<proteinExistence type="predicted"/>
<name>D8LQ93_ECTSI</name>
<feature type="region of interest" description="Disordered" evidence="1">
    <location>
        <begin position="271"/>
        <end position="352"/>
    </location>
</feature>
<feature type="compositionally biased region" description="Polar residues" evidence="1">
    <location>
        <begin position="910"/>
        <end position="919"/>
    </location>
</feature>
<dbReference type="EMBL" id="FN648807">
    <property type="protein sequence ID" value="CBN77473.1"/>
    <property type="molecule type" value="Genomic_DNA"/>
</dbReference>